<protein>
    <submittedName>
        <fullName evidence="3">Flp pilus assembly protein TadG</fullName>
    </submittedName>
</protein>
<dbReference type="InterPro" id="IPR036465">
    <property type="entry name" value="vWFA_dom_sf"/>
</dbReference>
<feature type="domain" description="VWFA" evidence="2">
    <location>
        <begin position="147"/>
        <end position="419"/>
    </location>
</feature>
<dbReference type="InterPro" id="IPR002035">
    <property type="entry name" value="VWF_A"/>
</dbReference>
<proteinExistence type="predicted"/>
<dbReference type="OrthoDB" id="7522752at2"/>
<organism evidence="3 4">
    <name type="scientific">Bosea thiooxidans</name>
    <dbReference type="NCBI Taxonomy" id="53254"/>
    <lineage>
        <taxon>Bacteria</taxon>
        <taxon>Pseudomonadati</taxon>
        <taxon>Pseudomonadota</taxon>
        <taxon>Alphaproteobacteria</taxon>
        <taxon>Hyphomicrobiales</taxon>
        <taxon>Boseaceae</taxon>
        <taxon>Bosea</taxon>
    </lineage>
</organism>
<dbReference type="SUPFAM" id="SSF53300">
    <property type="entry name" value="vWA-like"/>
    <property type="match status" value="1"/>
</dbReference>
<dbReference type="InterPro" id="IPR028087">
    <property type="entry name" value="Tad_N"/>
</dbReference>
<evidence type="ECO:0000256" key="1">
    <source>
        <dbReference type="SAM" id="Phobius"/>
    </source>
</evidence>
<evidence type="ECO:0000313" key="3">
    <source>
        <dbReference type="EMBL" id="SKB99775.1"/>
    </source>
</evidence>
<dbReference type="AlphaFoldDB" id="A0A1T5FUD3"/>
<evidence type="ECO:0000313" key="4">
    <source>
        <dbReference type="Proteomes" id="UP000190130"/>
    </source>
</evidence>
<feature type="transmembrane region" description="Helical" evidence="1">
    <location>
        <begin position="21"/>
        <end position="41"/>
    </location>
</feature>
<sequence>MGKIGFLQEMMRRFRRDQRGNVALLFGLTLVPMMGVVGVAVDYSRASNARQALSSAIDAAALMAARDAQKLSDADVKTRVAGWIKDNLPPDVKEGLVEPTITIDRTARTVQISAKVDMPTTIAKIIGTNHILVASNSRSTWGTNTIELALVLDNTGSMKDDGKMDALKLASNDLINVMEKAKDPSIADQIRISIVPFSTRIVLDTGLVSSSWLRWGMKLLDCSNYSPYTCRETSTRISKQNWEGCVADRDDPNDVTDSDSSINPYPADFCDDFSPRGQASILPLTGDWQALRAKVASMKPIGATNVTIGAVWGMATLSPSEPFTQAKPASTPRLKKYMILLTDGQNTRSRFAGNGRTWNSNIDLRTAKACENAKAAGITVYTIRVMDGNTTMLRNCATSKDMYYEVDNASQLGPVFKAIAAEISQVRLTL</sequence>
<dbReference type="Proteomes" id="UP000190130">
    <property type="component" value="Unassembled WGS sequence"/>
</dbReference>
<gene>
    <name evidence="3" type="ORF">SAMN05660750_03517</name>
</gene>
<name>A0A1T5FUD3_9HYPH</name>
<dbReference type="Pfam" id="PF00092">
    <property type="entry name" value="VWA"/>
    <property type="match status" value="1"/>
</dbReference>
<dbReference type="RefSeq" id="WP_079591859.1">
    <property type="nucleotide sequence ID" value="NZ_FUYX01000010.1"/>
</dbReference>
<keyword evidence="1" id="KW-0812">Transmembrane</keyword>
<dbReference type="EMBL" id="FUYX01000010">
    <property type="protein sequence ID" value="SKB99775.1"/>
    <property type="molecule type" value="Genomic_DNA"/>
</dbReference>
<keyword evidence="1" id="KW-1133">Transmembrane helix</keyword>
<keyword evidence="1" id="KW-0472">Membrane</keyword>
<reference evidence="3 4" key="1">
    <citation type="submission" date="2017-02" db="EMBL/GenBank/DDBJ databases">
        <authorList>
            <person name="Peterson S.W."/>
        </authorList>
    </citation>
    <scope>NUCLEOTIDE SEQUENCE [LARGE SCALE GENOMIC DNA]</scope>
    <source>
        <strain evidence="3 4">DSM 9653</strain>
    </source>
</reference>
<evidence type="ECO:0000259" key="2">
    <source>
        <dbReference type="PROSITE" id="PS50234"/>
    </source>
</evidence>
<dbReference type="Pfam" id="PF13400">
    <property type="entry name" value="Tad"/>
    <property type="match status" value="1"/>
</dbReference>
<accession>A0A1T5FUD3</accession>
<dbReference type="Gene3D" id="3.40.50.410">
    <property type="entry name" value="von Willebrand factor, type A domain"/>
    <property type="match status" value="2"/>
</dbReference>
<dbReference type="PROSITE" id="PS50234">
    <property type="entry name" value="VWFA"/>
    <property type="match status" value="1"/>
</dbReference>